<keyword evidence="2" id="KW-0418">Kinase</keyword>
<comment type="caution">
    <text evidence="2">The sequence shown here is derived from an EMBL/GenBank/DDBJ whole genome shotgun (WGS) entry which is preliminary data.</text>
</comment>
<dbReference type="GO" id="GO:0005886">
    <property type="term" value="C:plasma membrane"/>
    <property type="evidence" value="ECO:0007669"/>
    <property type="project" value="InterPro"/>
</dbReference>
<dbReference type="InterPro" id="IPR039620">
    <property type="entry name" value="BKI1/MAKR1/3/4"/>
</dbReference>
<proteinExistence type="predicted"/>
<feature type="compositionally biased region" description="Low complexity" evidence="1">
    <location>
        <begin position="230"/>
        <end position="239"/>
    </location>
</feature>
<dbReference type="AlphaFoldDB" id="A0A438DW99"/>
<dbReference type="PANTHER" id="PTHR33312">
    <property type="entry name" value="MEMBRANE-ASSOCIATED KINASE REGULATOR 4-RELATED"/>
    <property type="match status" value="1"/>
</dbReference>
<evidence type="ECO:0000313" key="2">
    <source>
        <dbReference type="EMBL" id="RVW39754.1"/>
    </source>
</evidence>
<dbReference type="PANTHER" id="PTHR33312:SF21">
    <property type="entry name" value="MEMBRANE-ASSOCIATED KINASE REGULATOR 3-RELATED"/>
    <property type="match status" value="1"/>
</dbReference>
<dbReference type="GO" id="GO:0019210">
    <property type="term" value="F:kinase inhibitor activity"/>
    <property type="evidence" value="ECO:0007669"/>
    <property type="project" value="InterPro"/>
</dbReference>
<keyword evidence="2" id="KW-0808">Transferase</keyword>
<protein>
    <submittedName>
        <fullName evidence="2">Putative membrane-associated kinase regulator 4</fullName>
    </submittedName>
</protein>
<feature type="region of interest" description="Disordered" evidence="1">
    <location>
        <begin position="217"/>
        <end position="239"/>
    </location>
</feature>
<dbReference type="GO" id="GO:0016301">
    <property type="term" value="F:kinase activity"/>
    <property type="evidence" value="ECO:0007669"/>
    <property type="project" value="UniProtKB-KW"/>
</dbReference>
<dbReference type="EMBL" id="QGNW01001471">
    <property type="protein sequence ID" value="RVW39754.1"/>
    <property type="molecule type" value="Genomic_DNA"/>
</dbReference>
<dbReference type="Proteomes" id="UP000288805">
    <property type="component" value="Unassembled WGS sequence"/>
</dbReference>
<sequence>MSSISHGREFISPADELFYKGKLLPLHLPPRLQMVQKLLHNSNAAAFEDKEEAFDEDSSPFHLWPALSSPPLIPAPHWNHASHHQSLAGSVMSSTQMRTSFEWSSDVSGSVHELPKKSWFMKFKQSSLGQKFNASRTYLKSLFSKSGCSDESCAKAACNEQACNVSKGKQCLSKYMKIAKKTPFEQIENERYQMSPTVMKSIDKEMVDDGVNSHRRSFSGAIGRHSPTKCSSSSFSSSGSSSCSSFSFNSNGFYDLQQLKRCSSANAEIEIFN</sequence>
<accession>A0A438DW99</accession>
<evidence type="ECO:0000313" key="3">
    <source>
        <dbReference type="Proteomes" id="UP000288805"/>
    </source>
</evidence>
<evidence type="ECO:0000256" key="1">
    <source>
        <dbReference type="SAM" id="MobiDB-lite"/>
    </source>
</evidence>
<reference evidence="2 3" key="1">
    <citation type="journal article" date="2018" name="PLoS Genet.">
        <title>Population sequencing reveals clonal diversity and ancestral inbreeding in the grapevine cultivar Chardonnay.</title>
        <authorList>
            <person name="Roach M.J."/>
            <person name="Johnson D.L."/>
            <person name="Bohlmann J."/>
            <person name="van Vuuren H.J."/>
            <person name="Jones S.J."/>
            <person name="Pretorius I.S."/>
            <person name="Schmidt S.A."/>
            <person name="Borneman A.R."/>
        </authorList>
    </citation>
    <scope>NUCLEOTIDE SEQUENCE [LARGE SCALE GENOMIC DNA]</scope>
    <source>
        <strain evidence="3">cv. Chardonnay</strain>
        <tissue evidence="2">Leaf</tissue>
    </source>
</reference>
<organism evidence="2 3">
    <name type="scientific">Vitis vinifera</name>
    <name type="common">Grape</name>
    <dbReference type="NCBI Taxonomy" id="29760"/>
    <lineage>
        <taxon>Eukaryota</taxon>
        <taxon>Viridiplantae</taxon>
        <taxon>Streptophyta</taxon>
        <taxon>Embryophyta</taxon>
        <taxon>Tracheophyta</taxon>
        <taxon>Spermatophyta</taxon>
        <taxon>Magnoliopsida</taxon>
        <taxon>eudicotyledons</taxon>
        <taxon>Gunneridae</taxon>
        <taxon>Pentapetalae</taxon>
        <taxon>rosids</taxon>
        <taxon>Vitales</taxon>
        <taxon>Vitaceae</taxon>
        <taxon>Viteae</taxon>
        <taxon>Vitis</taxon>
    </lineage>
</organism>
<gene>
    <name evidence="2" type="primary">MAKR4_1</name>
    <name evidence="2" type="ORF">CK203_074670</name>
</gene>
<name>A0A438DW99_VITVI</name>